<accession>A0A9Q3ZW77</accession>
<reference evidence="2" key="1">
    <citation type="submission" date="2019-11" db="EMBL/GenBank/DDBJ databases">
        <title>Epiphytic Pseudomonas syringae from cherry orchards.</title>
        <authorList>
            <person name="Hulin M.T."/>
        </authorList>
    </citation>
    <scope>NUCLEOTIDE SEQUENCE</scope>
    <source>
        <strain evidence="2">PA-6-9A</strain>
    </source>
</reference>
<dbReference type="Proteomes" id="UP000814207">
    <property type="component" value="Unassembled WGS sequence"/>
</dbReference>
<name>A0A9Q3ZW77_PSESX</name>
<feature type="region of interest" description="Disordered" evidence="1">
    <location>
        <begin position="148"/>
        <end position="172"/>
    </location>
</feature>
<gene>
    <name evidence="2" type="ORF">GIW73_19465</name>
</gene>
<feature type="compositionally biased region" description="Basic and acidic residues" evidence="1">
    <location>
        <begin position="116"/>
        <end position="125"/>
    </location>
</feature>
<organism evidence="2 3">
    <name type="scientific">Pseudomonas syringae</name>
    <dbReference type="NCBI Taxonomy" id="317"/>
    <lineage>
        <taxon>Bacteria</taxon>
        <taxon>Pseudomonadati</taxon>
        <taxon>Pseudomonadota</taxon>
        <taxon>Gammaproteobacteria</taxon>
        <taxon>Pseudomonadales</taxon>
        <taxon>Pseudomonadaceae</taxon>
        <taxon>Pseudomonas</taxon>
    </lineage>
</organism>
<proteinExistence type="predicted"/>
<sequence>MSNLPINNFMPMNHNYPLQGQDKPVVDKVHDPLVSNGITDMPLLDHDAGSKDDHATMNTAVLNQIFDMLESLFKAMRNMFTRQGAIPQPMPEAGVLPKVTPQANPGSSVVAGTAEKTPEQADADPKANTGVQLLKDIASKALADAAVMPKPAQNAEPESMENPGNDAENRPEAGMLTKTLTREVPDTLLAKELQNSQTAGINMTVQVINCDHAHPEVNVIRDTSTVDGQTSLLLNTPDTSKVDGQTSLVLNTPDKPKVDGQTSLVLNTPDTSKVDGQTSSVLNTPDISKVDGQTSLVLNTPDTSKVDGQTSLVLNTPDTSKVDGQTSLVLNTPDTSKVDGQTSLVLSTPDKPEVDGQPPLVLNTPEKTQVDGQTPLALNTPEKPEVDGQPSVVVNKPDTPEVDGETVKISRTPKNLEADTKPGDVQPEVTPGSSPKLKLTSPGPADDSLDHVFLNRSRNRFDNAWGANTDHRARA</sequence>
<protein>
    <submittedName>
        <fullName evidence="2">Uncharacterized protein</fullName>
    </submittedName>
</protein>
<evidence type="ECO:0000256" key="1">
    <source>
        <dbReference type="SAM" id="MobiDB-lite"/>
    </source>
</evidence>
<feature type="region of interest" description="Disordered" evidence="1">
    <location>
        <begin position="236"/>
        <end position="452"/>
    </location>
</feature>
<feature type="compositionally biased region" description="Polar residues" evidence="1">
    <location>
        <begin position="236"/>
        <end position="250"/>
    </location>
</feature>
<comment type="caution">
    <text evidence="2">The sequence shown here is derived from an EMBL/GenBank/DDBJ whole genome shotgun (WGS) entry which is preliminary data.</text>
</comment>
<dbReference type="AlphaFoldDB" id="A0A9Q3ZW77"/>
<feature type="region of interest" description="Disordered" evidence="1">
    <location>
        <begin position="101"/>
        <end position="127"/>
    </location>
</feature>
<dbReference type="EMBL" id="WKEU01000098">
    <property type="protein sequence ID" value="MCF5065110.1"/>
    <property type="molecule type" value="Genomic_DNA"/>
</dbReference>
<feature type="compositionally biased region" description="Polar residues" evidence="1">
    <location>
        <begin position="260"/>
        <end position="346"/>
    </location>
</feature>
<evidence type="ECO:0000313" key="3">
    <source>
        <dbReference type="Proteomes" id="UP000814207"/>
    </source>
</evidence>
<evidence type="ECO:0000313" key="2">
    <source>
        <dbReference type="EMBL" id="MCF5065110.1"/>
    </source>
</evidence>